<evidence type="ECO:0000313" key="1">
    <source>
        <dbReference type="EMBL" id="QBK84972.1"/>
    </source>
</evidence>
<proteinExistence type="predicted"/>
<reference evidence="1" key="1">
    <citation type="journal article" date="2019" name="MBio">
        <title>Virus Genomes from Deep Sea Sediments Expand the Ocean Megavirome and Support Independent Origins of Viral Gigantism.</title>
        <authorList>
            <person name="Backstrom D."/>
            <person name="Yutin N."/>
            <person name="Jorgensen S.L."/>
            <person name="Dharamshi J."/>
            <person name="Homa F."/>
            <person name="Zaremba-Niedwiedzka K."/>
            <person name="Spang A."/>
            <person name="Wolf Y.I."/>
            <person name="Koonin E.V."/>
            <person name="Ettema T.J."/>
        </authorList>
    </citation>
    <scope>NUCLEOTIDE SEQUENCE</scope>
</reference>
<organism evidence="1">
    <name type="scientific">Pithovirus LCDPAC02</name>
    <dbReference type="NCBI Taxonomy" id="2506601"/>
    <lineage>
        <taxon>Viruses</taxon>
        <taxon>Pithoviruses</taxon>
    </lineage>
</organism>
<protein>
    <submittedName>
        <fullName evidence="1">Uncharacterized protein</fullName>
    </submittedName>
</protein>
<dbReference type="EMBL" id="MK500301">
    <property type="protein sequence ID" value="QBK84972.1"/>
    <property type="molecule type" value="Genomic_DNA"/>
</dbReference>
<sequence length="113" mass="13463">MKSFFTLNIYCKYDLDHPYNIQKILTTIIFNLFSNITKIQDKVTSDIYYIYSSYVDESFGDNYIIYKSERGLVIKYILKYITKDKLEEIVENHIVNMIPPYYTSLISTVIKNI</sequence>
<name>A0A481YNY4_9VIRU</name>
<gene>
    <name evidence="1" type="ORF">LCDPAC02_01710</name>
</gene>
<accession>A0A481YNY4</accession>